<evidence type="ECO:0000313" key="2">
    <source>
        <dbReference type="RefSeq" id="XP_017982299.1"/>
    </source>
</evidence>
<dbReference type="PANTHER" id="PTHR36811">
    <property type="entry name" value="OS08G0444440 PROTEIN"/>
    <property type="match status" value="1"/>
</dbReference>
<dbReference type="KEGG" id="tcc:108663227"/>
<sequence>MEKIKKVSLGVQKKTKATKQSKKKFLNIVLDYLKSDCYMFAPLISPPLFGVKMKEVIKGNKKNVLKKVGKYMKSNTYMYASLVFSQLIGSSTFARMRMMDGYIAVREKTK</sequence>
<proteinExistence type="predicted"/>
<reference evidence="2" key="2">
    <citation type="submission" date="2025-08" db="UniProtKB">
        <authorList>
            <consortium name="RefSeq"/>
        </authorList>
    </citation>
    <scope>IDENTIFICATION</scope>
</reference>
<organism evidence="1 2">
    <name type="scientific">Theobroma cacao</name>
    <name type="common">Cacao</name>
    <name type="synonym">Cocoa</name>
    <dbReference type="NCBI Taxonomy" id="3641"/>
    <lineage>
        <taxon>Eukaryota</taxon>
        <taxon>Viridiplantae</taxon>
        <taxon>Streptophyta</taxon>
        <taxon>Embryophyta</taxon>
        <taxon>Tracheophyta</taxon>
        <taxon>Spermatophyta</taxon>
        <taxon>Magnoliopsida</taxon>
        <taxon>eudicotyledons</taxon>
        <taxon>Gunneridae</taxon>
        <taxon>Pentapetalae</taxon>
        <taxon>rosids</taxon>
        <taxon>malvids</taxon>
        <taxon>Malvales</taxon>
        <taxon>Malvaceae</taxon>
        <taxon>Byttnerioideae</taxon>
        <taxon>Theobroma</taxon>
    </lineage>
</organism>
<dbReference type="Proteomes" id="UP000694886">
    <property type="component" value="Chromosome 9"/>
</dbReference>
<gene>
    <name evidence="2" type="primary">LOC108663227</name>
</gene>
<dbReference type="Gramene" id="Tc09v2_t013620.1">
    <property type="protein sequence ID" value="Tc09v2_p013620.1"/>
    <property type="gene ID" value="Tc09v2_g013620"/>
</dbReference>
<dbReference type="AlphaFoldDB" id="A0AB32WX45"/>
<reference evidence="1" key="1">
    <citation type="journal article" date="1997" name="Nucleic Acids Res.">
        <title>tRNAscan-SE: a program for improved detection of transfer RNA genes in genomic sequence.</title>
        <authorList>
            <person name="Lowe T.M."/>
            <person name="Eddy S.R."/>
        </authorList>
    </citation>
    <scope>NUCLEOTIDE SEQUENCE [LARGE SCALE GENOMIC DNA]</scope>
    <source>
        <strain evidence="1">r\B97-61/B2</strain>
    </source>
</reference>
<dbReference type="PANTHER" id="PTHR36811:SF2">
    <property type="entry name" value="OS08G0444440 PROTEIN"/>
    <property type="match status" value="1"/>
</dbReference>
<protein>
    <submittedName>
        <fullName evidence="2">Uncharacterized protein LOC108663227</fullName>
    </submittedName>
</protein>
<dbReference type="GeneID" id="108663227"/>
<name>A0AB32WX45_THECC</name>
<accession>A0AB32WX45</accession>
<evidence type="ECO:0000313" key="1">
    <source>
        <dbReference type="Proteomes" id="UP000694886"/>
    </source>
</evidence>
<dbReference type="RefSeq" id="XP_017982299.1">
    <property type="nucleotide sequence ID" value="XM_018126810.1"/>
</dbReference>